<gene>
    <name evidence="2" type="ORF">BgramDRAFT_4968</name>
</gene>
<accession>B1G6K7</accession>
<comment type="caution">
    <text evidence="2">The sequence shown here is derived from an EMBL/GenBank/DDBJ whole genome shotgun (WGS) entry which is preliminary data.</text>
</comment>
<evidence type="ECO:0000313" key="3">
    <source>
        <dbReference type="Proteomes" id="UP000005045"/>
    </source>
</evidence>
<feature type="transmembrane region" description="Helical" evidence="1">
    <location>
        <begin position="6"/>
        <end position="25"/>
    </location>
</feature>
<name>B1G6K7_PARG4</name>
<dbReference type="EMBL" id="ABLD01000019">
    <property type="protein sequence ID" value="EDT08286.1"/>
    <property type="molecule type" value="Genomic_DNA"/>
</dbReference>
<keyword evidence="1" id="KW-0472">Membrane</keyword>
<proteinExistence type="predicted"/>
<sequence length="35" mass="4041">MEYAFFAWPDFAFALFIFISMSLSVDRGDGESLCR</sequence>
<keyword evidence="1" id="KW-0812">Transmembrane</keyword>
<keyword evidence="3" id="KW-1185">Reference proteome</keyword>
<protein>
    <submittedName>
        <fullName evidence="2">Uncharacterized protein</fullName>
    </submittedName>
</protein>
<dbReference type="Proteomes" id="UP000005045">
    <property type="component" value="Unassembled WGS sequence"/>
</dbReference>
<evidence type="ECO:0000256" key="1">
    <source>
        <dbReference type="SAM" id="Phobius"/>
    </source>
</evidence>
<evidence type="ECO:0000313" key="2">
    <source>
        <dbReference type="EMBL" id="EDT08286.1"/>
    </source>
</evidence>
<keyword evidence="1" id="KW-1133">Transmembrane helix</keyword>
<reference evidence="2 3" key="1">
    <citation type="submission" date="2008-03" db="EMBL/GenBank/DDBJ databases">
        <title>Sequencing of the draft genome and assembly of Burkholderia graminis C4D1M.</title>
        <authorList>
            <consortium name="US DOE Joint Genome Institute (JGI-PGF)"/>
            <person name="Copeland A."/>
            <person name="Lucas S."/>
            <person name="Lapidus A."/>
            <person name="Glavina del Rio T."/>
            <person name="Dalin E."/>
            <person name="Tice H."/>
            <person name="Bruce D."/>
            <person name="Goodwin L."/>
            <person name="Pitluck S."/>
            <person name="Larimer F."/>
            <person name="Land M.L."/>
            <person name="Hauser L."/>
            <person name="Tiedje J."/>
            <person name="Richardson P."/>
        </authorList>
    </citation>
    <scope>NUCLEOTIDE SEQUENCE [LARGE SCALE GENOMIC DNA]</scope>
    <source>
        <strain evidence="3">ATCC 700544 / DSM 17151 / LMG 18924 / NCIMB 13744 / C4D1M</strain>
    </source>
</reference>
<dbReference type="AlphaFoldDB" id="B1G6K7"/>
<organism evidence="2 3">
    <name type="scientific">Paraburkholderia graminis (strain ATCC 700544 / DSM 17151 / LMG 18924 / NCIMB 13744 / C4D1M)</name>
    <dbReference type="NCBI Taxonomy" id="396598"/>
    <lineage>
        <taxon>Bacteria</taxon>
        <taxon>Pseudomonadati</taxon>
        <taxon>Pseudomonadota</taxon>
        <taxon>Betaproteobacteria</taxon>
        <taxon>Burkholderiales</taxon>
        <taxon>Burkholderiaceae</taxon>
        <taxon>Paraburkholderia</taxon>
    </lineage>
</organism>